<dbReference type="InterPro" id="IPR029058">
    <property type="entry name" value="AB_hydrolase_fold"/>
</dbReference>
<proteinExistence type="predicted"/>
<sequence>MSHDQKIHIYDFLGVQGRRVGRPVGRAPRRSGHRVRRGHGNVARRGRPSTAAASCGVSQGTRDAFWLQSMAAGRRNAHESIAAFSATDFRADLARFDVPTLVIHGEADQVVPIEVGDTAQLGALDPVPRGPRAHGARAGLPRPRRRGGGDAGRPLAHRVADRARDPRPPGATPLEKCSPSSSWTGATARPGS</sequence>
<dbReference type="AlphaFoldDB" id="Q45R94"/>
<evidence type="ECO:0000313" key="2">
    <source>
        <dbReference type="EMBL" id="AAZ23066.1"/>
    </source>
</evidence>
<accession>Q45R94</accession>
<feature type="compositionally biased region" description="Basic residues" evidence="1">
    <location>
        <begin position="27"/>
        <end position="47"/>
    </location>
</feature>
<evidence type="ECO:0008006" key="3">
    <source>
        <dbReference type="Google" id="ProtNLM"/>
    </source>
</evidence>
<evidence type="ECO:0000256" key="1">
    <source>
        <dbReference type="SAM" id="MobiDB-lite"/>
    </source>
</evidence>
<feature type="region of interest" description="Disordered" evidence="1">
    <location>
        <begin position="21"/>
        <end position="56"/>
    </location>
</feature>
<name>Q45R94_STRFR</name>
<dbReference type="Gene3D" id="3.40.50.1820">
    <property type="entry name" value="alpha/beta hydrolase"/>
    <property type="match status" value="1"/>
</dbReference>
<reference evidence="2" key="1">
    <citation type="journal article" date="2006" name="J. Ind. Microbiol. Biotechnol.">
        <title>The lipopeptide antibiotic A54145 biosynthetic gene cluster from Streptomyces fradiae.</title>
        <authorList>
            <person name="Miao V."/>
            <person name="Brost R."/>
            <person name="Chapple J."/>
            <person name="She K."/>
            <person name="Coeffet-Le Gal M.F."/>
            <person name="Baltz R.H."/>
        </authorList>
    </citation>
    <scope>NUCLEOTIDE SEQUENCE</scope>
    <source>
        <strain evidence="2">NRRL18158</strain>
    </source>
</reference>
<feature type="region of interest" description="Disordered" evidence="1">
    <location>
        <begin position="122"/>
        <end position="192"/>
    </location>
</feature>
<dbReference type="SUPFAM" id="SSF53474">
    <property type="entry name" value="alpha/beta-Hydrolases"/>
    <property type="match status" value="1"/>
</dbReference>
<organism evidence="2">
    <name type="scientific">Streptomyces fradiae</name>
    <name type="common">Streptomyces roseoflavus</name>
    <dbReference type="NCBI Taxonomy" id="1906"/>
    <lineage>
        <taxon>Bacteria</taxon>
        <taxon>Bacillati</taxon>
        <taxon>Actinomycetota</taxon>
        <taxon>Actinomycetes</taxon>
        <taxon>Kitasatosporales</taxon>
        <taxon>Streptomycetaceae</taxon>
        <taxon>Streptomyces</taxon>
    </lineage>
</organism>
<dbReference type="EMBL" id="DQ118863">
    <property type="protein sequence ID" value="AAZ23066.1"/>
    <property type="molecule type" value="Genomic_DNA"/>
</dbReference>
<protein>
    <recommendedName>
        <fullName evidence="3">Alpha/beta hydrolase</fullName>
    </recommendedName>
</protein>
<feature type="compositionally biased region" description="Basic and acidic residues" evidence="1">
    <location>
        <begin position="158"/>
        <end position="167"/>
    </location>
</feature>